<organism evidence="1 2">
    <name type="scientific">Polyplosphaeria fusca</name>
    <dbReference type="NCBI Taxonomy" id="682080"/>
    <lineage>
        <taxon>Eukaryota</taxon>
        <taxon>Fungi</taxon>
        <taxon>Dikarya</taxon>
        <taxon>Ascomycota</taxon>
        <taxon>Pezizomycotina</taxon>
        <taxon>Dothideomycetes</taxon>
        <taxon>Pleosporomycetidae</taxon>
        <taxon>Pleosporales</taxon>
        <taxon>Tetraplosphaeriaceae</taxon>
        <taxon>Polyplosphaeria</taxon>
    </lineage>
</organism>
<gene>
    <name evidence="1" type="ORF">EJ04DRAFT_571329</name>
</gene>
<dbReference type="AlphaFoldDB" id="A0A9P4QIY1"/>
<accession>A0A9P4QIY1</accession>
<reference evidence="1" key="1">
    <citation type="journal article" date="2020" name="Stud. Mycol.">
        <title>101 Dothideomycetes genomes: a test case for predicting lifestyles and emergence of pathogens.</title>
        <authorList>
            <person name="Haridas S."/>
            <person name="Albert R."/>
            <person name="Binder M."/>
            <person name="Bloem J."/>
            <person name="Labutti K."/>
            <person name="Salamov A."/>
            <person name="Andreopoulos B."/>
            <person name="Baker S."/>
            <person name="Barry K."/>
            <person name="Bills G."/>
            <person name="Bluhm B."/>
            <person name="Cannon C."/>
            <person name="Castanera R."/>
            <person name="Culley D."/>
            <person name="Daum C."/>
            <person name="Ezra D."/>
            <person name="Gonzalez J."/>
            <person name="Henrissat B."/>
            <person name="Kuo A."/>
            <person name="Liang C."/>
            <person name="Lipzen A."/>
            <person name="Lutzoni F."/>
            <person name="Magnuson J."/>
            <person name="Mondo S."/>
            <person name="Nolan M."/>
            <person name="Ohm R."/>
            <person name="Pangilinan J."/>
            <person name="Park H.-J."/>
            <person name="Ramirez L."/>
            <person name="Alfaro M."/>
            <person name="Sun H."/>
            <person name="Tritt A."/>
            <person name="Yoshinaga Y."/>
            <person name="Zwiers L.-H."/>
            <person name="Turgeon B."/>
            <person name="Goodwin S."/>
            <person name="Spatafora J."/>
            <person name="Crous P."/>
            <person name="Grigoriev I."/>
        </authorList>
    </citation>
    <scope>NUCLEOTIDE SEQUENCE</scope>
    <source>
        <strain evidence="1">CBS 125425</strain>
    </source>
</reference>
<dbReference type="Proteomes" id="UP000799444">
    <property type="component" value="Unassembled WGS sequence"/>
</dbReference>
<protein>
    <submittedName>
        <fullName evidence="1">Uncharacterized protein</fullName>
    </submittedName>
</protein>
<comment type="caution">
    <text evidence="1">The sequence shown here is derived from an EMBL/GenBank/DDBJ whole genome shotgun (WGS) entry which is preliminary data.</text>
</comment>
<proteinExistence type="predicted"/>
<sequence>MDIIDKKPRWPQNWRAPSWSWASLIGQVQYSRDLDPQLFSQHRERQKFPLFDLLDWEMCRKSTSKTCQLLNASLKIKGVLLQTLVDYTNSWFPDRYMDFISTNGPRTRRASFTIDNFSLHGEVRFDNFIFVENGVSDNHEYLCLPILMVHWTPRGSDHRTPAIEYTIEGIMLLATENKDRDEYSRVGHFRISSRENAVLDSTSHASMIWATITEDFVSLPEMELILV</sequence>
<dbReference type="OrthoDB" id="3944849at2759"/>
<evidence type="ECO:0000313" key="1">
    <source>
        <dbReference type="EMBL" id="KAF2726398.1"/>
    </source>
</evidence>
<dbReference type="EMBL" id="ML996545">
    <property type="protein sequence ID" value="KAF2726398.1"/>
    <property type="molecule type" value="Genomic_DNA"/>
</dbReference>
<keyword evidence="2" id="KW-1185">Reference proteome</keyword>
<name>A0A9P4QIY1_9PLEO</name>
<evidence type="ECO:0000313" key="2">
    <source>
        <dbReference type="Proteomes" id="UP000799444"/>
    </source>
</evidence>